<dbReference type="AlphaFoldDB" id="A0A4C1WBZ2"/>
<evidence type="ECO:0000256" key="1">
    <source>
        <dbReference type="ARBA" id="ARBA00022741"/>
    </source>
</evidence>
<accession>A0A4C1WBZ2</accession>
<keyword evidence="5" id="KW-0808">Transferase</keyword>
<dbReference type="InterPro" id="IPR011009">
    <property type="entry name" value="Kinase-like_dom_sf"/>
</dbReference>
<evidence type="ECO:0000256" key="2">
    <source>
        <dbReference type="ARBA" id="ARBA00022840"/>
    </source>
</evidence>
<dbReference type="PANTHER" id="PTHR27001">
    <property type="entry name" value="OS01G0253100 PROTEIN"/>
    <property type="match status" value="1"/>
</dbReference>
<dbReference type="PROSITE" id="PS50011">
    <property type="entry name" value="PROTEIN_KINASE_DOM"/>
    <property type="match status" value="1"/>
</dbReference>
<comment type="caution">
    <text evidence="5">The sequence shown here is derived from an EMBL/GenBank/DDBJ whole genome shotgun (WGS) entry which is preliminary data.</text>
</comment>
<dbReference type="STRING" id="151549.A0A4C1WBZ2"/>
<dbReference type="InterPro" id="IPR000719">
    <property type="entry name" value="Prot_kinase_dom"/>
</dbReference>
<organism evidence="5 6">
    <name type="scientific">Eumeta variegata</name>
    <name type="common">Bagworm moth</name>
    <name type="synonym">Eumeta japonica</name>
    <dbReference type="NCBI Taxonomy" id="151549"/>
    <lineage>
        <taxon>Eukaryota</taxon>
        <taxon>Metazoa</taxon>
        <taxon>Ecdysozoa</taxon>
        <taxon>Arthropoda</taxon>
        <taxon>Hexapoda</taxon>
        <taxon>Insecta</taxon>
        <taxon>Pterygota</taxon>
        <taxon>Neoptera</taxon>
        <taxon>Endopterygota</taxon>
        <taxon>Lepidoptera</taxon>
        <taxon>Glossata</taxon>
        <taxon>Ditrysia</taxon>
        <taxon>Tineoidea</taxon>
        <taxon>Psychidae</taxon>
        <taxon>Oiketicinae</taxon>
        <taxon>Eumeta</taxon>
    </lineage>
</organism>
<dbReference type="OrthoDB" id="4062651at2759"/>
<dbReference type="SUPFAM" id="SSF56112">
    <property type="entry name" value="Protein kinase-like (PK-like)"/>
    <property type="match status" value="1"/>
</dbReference>
<dbReference type="GO" id="GO:0005886">
    <property type="term" value="C:plasma membrane"/>
    <property type="evidence" value="ECO:0007669"/>
    <property type="project" value="TreeGrafter"/>
</dbReference>
<dbReference type="InterPro" id="IPR029397">
    <property type="entry name" value="Tube_Death"/>
</dbReference>
<feature type="domain" description="Protein kinase" evidence="4">
    <location>
        <begin position="327"/>
        <end position="594"/>
    </location>
</feature>
<reference evidence="5 6" key="1">
    <citation type="journal article" date="2019" name="Commun. Biol.">
        <title>The bagworm genome reveals a unique fibroin gene that provides high tensile strength.</title>
        <authorList>
            <person name="Kono N."/>
            <person name="Nakamura H."/>
            <person name="Ohtoshi R."/>
            <person name="Tomita M."/>
            <person name="Numata K."/>
            <person name="Arakawa K."/>
        </authorList>
    </citation>
    <scope>NUCLEOTIDE SEQUENCE [LARGE SCALE GENOMIC DNA]</scope>
</reference>
<gene>
    <name evidence="5" type="primary">IRAK4</name>
    <name evidence="5" type="ORF">EVAR_28076_1</name>
</gene>
<keyword evidence="1 3" id="KW-0547">Nucleotide-binding</keyword>
<dbReference type="InterPro" id="IPR008271">
    <property type="entry name" value="Ser/Thr_kinase_AS"/>
</dbReference>
<dbReference type="SUPFAM" id="SSF47986">
    <property type="entry name" value="DEATH domain"/>
    <property type="match status" value="1"/>
</dbReference>
<dbReference type="Pfam" id="PF00069">
    <property type="entry name" value="Pkinase"/>
    <property type="match status" value="1"/>
</dbReference>
<keyword evidence="5" id="KW-0675">Receptor</keyword>
<evidence type="ECO:0000256" key="3">
    <source>
        <dbReference type="PROSITE-ProRule" id="PRU10141"/>
    </source>
</evidence>
<evidence type="ECO:0000313" key="5">
    <source>
        <dbReference type="EMBL" id="GBP47674.1"/>
    </source>
</evidence>
<dbReference type="EMBL" id="BGZK01000507">
    <property type="protein sequence ID" value="GBP47674.1"/>
    <property type="molecule type" value="Genomic_DNA"/>
</dbReference>
<dbReference type="PROSITE" id="PS00108">
    <property type="entry name" value="PROTEIN_KINASE_ST"/>
    <property type="match status" value="1"/>
</dbReference>
<keyword evidence="6" id="KW-1185">Reference proteome</keyword>
<evidence type="ECO:0000259" key="4">
    <source>
        <dbReference type="PROSITE" id="PS50011"/>
    </source>
</evidence>
<dbReference type="InterPro" id="IPR017441">
    <property type="entry name" value="Protein_kinase_ATP_BS"/>
</dbReference>
<keyword evidence="5" id="KW-0418">Kinase</keyword>
<protein>
    <submittedName>
        <fullName evidence="5">Interleukin-1 receptor-associated kinase 4</fullName>
    </submittedName>
</protein>
<dbReference type="Gene3D" id="3.30.200.20">
    <property type="entry name" value="Phosphorylase Kinase, domain 1"/>
    <property type="match status" value="1"/>
</dbReference>
<dbReference type="PANTHER" id="PTHR27001:SF931">
    <property type="entry name" value="OS11G0664100 PROTEIN"/>
    <property type="match status" value="1"/>
</dbReference>
<dbReference type="GO" id="GO:0005524">
    <property type="term" value="F:ATP binding"/>
    <property type="evidence" value="ECO:0007669"/>
    <property type="project" value="UniProtKB-UniRule"/>
</dbReference>
<proteinExistence type="predicted"/>
<sequence>MLRNVELRKLPTGSLSSIIDIMETNDDWKQVLSNVPEDPTSENFKPKFNNEHIRLIESHAKQTGRKCSEILLDEWSTFGLKRPTLDTLKNVLIRAQIYRAADEVAIMLQEAPPIRPNIGPAAAVDTNVTMLLQNESVDNILNGMATIQDLSDIKINTIFNNNLNKSITHPPMSSKAYEHIMKLLNHKISTVGSDLIKFTKDTVTEETENIPNFNALMSQTENSSKHTTSNSLGLPIISVLASDSDQTQSKEWISTQSSNHDNYIPSSNHNSDSNAYQMSFPNINLSQNQEIHRIDSTILHDTNLYHFTYQELQNITNNFSDEPVNHVRMTGKIGSGGFGDVYMGHHSRFGALAIKKARERTSAHRPDIMLTVFNAEVKNLSQYRHPNIVPILGFSKDGPALCIVCEYVNGGSLREKLREKVLNEQQRISIMMGTAEGLKYLHRGAAKSLIHGDVKSDNILLTKEYIPKLCDFGLAKQFDSTFITTAPMGTSAYMAPEGFSGTISEKIDIYSYGIVLLELLTGLQPIIVNDKEMINIKTYVEENCEDNDAIDPILDPVIKNWTKANEIFNLAIACLEKHRKKRIAIEDVCQQLYRIAGQKVSRVDGHCCSQILTTPEEPPVHCQPLERI</sequence>
<dbReference type="GO" id="GO:0004672">
    <property type="term" value="F:protein kinase activity"/>
    <property type="evidence" value="ECO:0007669"/>
    <property type="project" value="InterPro"/>
</dbReference>
<dbReference type="PROSITE" id="PS00107">
    <property type="entry name" value="PROTEIN_KINASE_ATP"/>
    <property type="match status" value="1"/>
</dbReference>
<feature type="binding site" evidence="3">
    <location>
        <position position="356"/>
    </location>
    <ligand>
        <name>ATP</name>
        <dbReference type="ChEBI" id="CHEBI:30616"/>
    </ligand>
</feature>
<dbReference type="Proteomes" id="UP000299102">
    <property type="component" value="Unassembled WGS sequence"/>
</dbReference>
<dbReference type="SMART" id="SM00220">
    <property type="entry name" value="S_TKc"/>
    <property type="match status" value="1"/>
</dbReference>
<dbReference type="Gene3D" id="1.10.533.10">
    <property type="entry name" value="Death Domain, Fas"/>
    <property type="match status" value="1"/>
</dbReference>
<evidence type="ECO:0000313" key="6">
    <source>
        <dbReference type="Proteomes" id="UP000299102"/>
    </source>
</evidence>
<dbReference type="InterPro" id="IPR011029">
    <property type="entry name" value="DEATH-like_dom_sf"/>
</dbReference>
<dbReference type="Pfam" id="PF14786">
    <property type="entry name" value="Death_2"/>
    <property type="match status" value="1"/>
</dbReference>
<dbReference type="CDD" id="cd08308">
    <property type="entry name" value="Death_Tube"/>
    <property type="match status" value="1"/>
</dbReference>
<name>A0A4C1WBZ2_EUMVA</name>
<keyword evidence="2 3" id="KW-0067">ATP-binding</keyword>
<dbReference type="Gene3D" id="1.10.510.10">
    <property type="entry name" value="Transferase(Phosphotransferase) domain 1"/>
    <property type="match status" value="1"/>
</dbReference>